<organism evidence="1 2">
    <name type="scientific">Luteimonas notoginsengisoli</name>
    <dbReference type="NCBI Taxonomy" id="1578200"/>
    <lineage>
        <taxon>Bacteria</taxon>
        <taxon>Pseudomonadati</taxon>
        <taxon>Pseudomonadota</taxon>
        <taxon>Gammaproteobacteria</taxon>
        <taxon>Lysobacterales</taxon>
        <taxon>Lysobacteraceae</taxon>
        <taxon>Luteimonas</taxon>
    </lineage>
</organism>
<proteinExistence type="predicted"/>
<dbReference type="Proteomes" id="UP001595724">
    <property type="component" value="Unassembled WGS sequence"/>
</dbReference>
<keyword evidence="2" id="KW-1185">Reference proteome</keyword>
<dbReference type="RefSeq" id="WP_386712001.1">
    <property type="nucleotide sequence ID" value="NZ_JBHRYF010000011.1"/>
</dbReference>
<evidence type="ECO:0000313" key="1">
    <source>
        <dbReference type="EMBL" id="MFC3661134.1"/>
    </source>
</evidence>
<protein>
    <submittedName>
        <fullName evidence="1">Uncharacterized protein</fullName>
    </submittedName>
</protein>
<sequence>MDSKSALEAFAQRYVVADFRDRFLHEALKRPEKLHSRICHSIGDLFPASLAGAAAPFSSEDPCLVLEGAGGFRATTWAALPRHVGLGEGLLVVGSDGSRFYAETEAMKGSPSVVYGHGS</sequence>
<accession>A0ABV7UVT7</accession>
<gene>
    <name evidence="1" type="ORF">ACFOM9_13785</name>
</gene>
<dbReference type="EMBL" id="JBHRYF010000011">
    <property type="protein sequence ID" value="MFC3661134.1"/>
    <property type="molecule type" value="Genomic_DNA"/>
</dbReference>
<comment type="caution">
    <text evidence="1">The sequence shown here is derived from an EMBL/GenBank/DDBJ whole genome shotgun (WGS) entry which is preliminary data.</text>
</comment>
<reference evidence="2" key="1">
    <citation type="journal article" date="2019" name="Int. J. Syst. Evol. Microbiol.">
        <title>The Global Catalogue of Microorganisms (GCM) 10K type strain sequencing project: providing services to taxonomists for standard genome sequencing and annotation.</title>
        <authorList>
            <consortium name="The Broad Institute Genomics Platform"/>
            <consortium name="The Broad Institute Genome Sequencing Center for Infectious Disease"/>
            <person name="Wu L."/>
            <person name="Ma J."/>
        </authorList>
    </citation>
    <scope>NUCLEOTIDE SEQUENCE [LARGE SCALE GENOMIC DNA]</scope>
    <source>
        <strain evidence="2">KCTC 42211</strain>
    </source>
</reference>
<name>A0ABV7UVT7_9GAMM</name>
<evidence type="ECO:0000313" key="2">
    <source>
        <dbReference type="Proteomes" id="UP001595724"/>
    </source>
</evidence>